<dbReference type="SUPFAM" id="SSF64182">
    <property type="entry name" value="DHH phosphoesterases"/>
    <property type="match status" value="1"/>
</dbReference>
<gene>
    <name evidence="3" type="ORF">COV53_01385</name>
</gene>
<name>A0A2H0NIP5_9BACT</name>
<reference evidence="3 4" key="1">
    <citation type="submission" date="2017-09" db="EMBL/GenBank/DDBJ databases">
        <title>Depth-based differentiation of microbial function through sediment-hosted aquifers and enrichment of novel symbionts in the deep terrestrial subsurface.</title>
        <authorList>
            <person name="Probst A.J."/>
            <person name="Ladd B."/>
            <person name="Jarett J.K."/>
            <person name="Geller-Mcgrath D.E."/>
            <person name="Sieber C.M."/>
            <person name="Emerson J.B."/>
            <person name="Anantharaman K."/>
            <person name="Thomas B.C."/>
            <person name="Malmstrom R."/>
            <person name="Stieglmeier M."/>
            <person name="Klingl A."/>
            <person name="Woyke T."/>
            <person name="Ryan C.M."/>
            <person name="Banfield J.F."/>
        </authorList>
    </citation>
    <scope>NUCLEOTIDE SEQUENCE [LARGE SCALE GENOMIC DNA]</scope>
    <source>
        <strain evidence="3">CG11_big_fil_rev_8_21_14_0_20_37_11</strain>
    </source>
</reference>
<organism evidence="3 4">
    <name type="scientific">Candidatus Gottesmanbacteria bacterium CG11_big_fil_rev_8_21_14_0_20_37_11</name>
    <dbReference type="NCBI Taxonomy" id="1974575"/>
    <lineage>
        <taxon>Bacteria</taxon>
        <taxon>Candidatus Gottesmaniibacteriota</taxon>
    </lineage>
</organism>
<dbReference type="Proteomes" id="UP000230707">
    <property type="component" value="Unassembled WGS sequence"/>
</dbReference>
<evidence type="ECO:0000313" key="3">
    <source>
        <dbReference type="EMBL" id="PIR08737.1"/>
    </source>
</evidence>
<dbReference type="InterPro" id="IPR051319">
    <property type="entry name" value="Oligoribo/pAp-PDE_c-di-AMP_PDE"/>
</dbReference>
<sequence>MINIPIDSINQIRNLLEKAKSVLIVTGTKPDMDAISATLSLYLALSSTGKQVTVASPSQITVEFNRLVGVDKIIQTVNGSTGKNLIISFPYQEGSIEKVSYNIDNNIFNLVIEPREGYKLITPDDIKYSHSGGVTDVIFAINTSKLPDLENIYSENQTLFNSSPVINIDTSPENTQYGKVNIIETNMSSTSELIISLFSQLGINLDQDISSNLLAGIIYGSKNFTSPKTNAATFESAAICLRNGAKKINETIVNIPLTNSIPQTQDKQPKPVQFSVPFSKTSKPLSFKPQGKQTFNQFPPKNKAVPFSPKPNQVQQQSQQQNDKSAQTPSDWLKPKIYKGSTLL</sequence>
<feature type="region of interest" description="Disordered" evidence="1">
    <location>
        <begin position="281"/>
        <end position="344"/>
    </location>
</feature>
<dbReference type="InterPro" id="IPR001667">
    <property type="entry name" value="DDH_dom"/>
</dbReference>
<comment type="caution">
    <text evidence="3">The sequence shown here is derived from an EMBL/GenBank/DDBJ whole genome shotgun (WGS) entry which is preliminary data.</text>
</comment>
<dbReference type="EMBL" id="PCWS01000028">
    <property type="protein sequence ID" value="PIR08737.1"/>
    <property type="molecule type" value="Genomic_DNA"/>
</dbReference>
<dbReference type="PANTHER" id="PTHR47618:SF1">
    <property type="entry name" value="BIFUNCTIONAL OLIGORIBONUCLEASE AND PAP PHOSPHATASE NRNA"/>
    <property type="match status" value="1"/>
</dbReference>
<dbReference type="Gene3D" id="3.90.1640.10">
    <property type="entry name" value="inorganic pyrophosphatase (n-terminal core)"/>
    <property type="match status" value="2"/>
</dbReference>
<evidence type="ECO:0000256" key="1">
    <source>
        <dbReference type="SAM" id="MobiDB-lite"/>
    </source>
</evidence>
<evidence type="ECO:0000313" key="4">
    <source>
        <dbReference type="Proteomes" id="UP000230707"/>
    </source>
</evidence>
<evidence type="ECO:0000259" key="2">
    <source>
        <dbReference type="Pfam" id="PF01368"/>
    </source>
</evidence>
<accession>A0A2H0NIP5</accession>
<dbReference type="InterPro" id="IPR038763">
    <property type="entry name" value="DHH_sf"/>
</dbReference>
<protein>
    <recommendedName>
        <fullName evidence="2">DDH domain-containing protein</fullName>
    </recommendedName>
</protein>
<dbReference type="AlphaFoldDB" id="A0A2H0NIP5"/>
<dbReference type="Pfam" id="PF01368">
    <property type="entry name" value="DHH"/>
    <property type="match status" value="1"/>
</dbReference>
<feature type="domain" description="DDH" evidence="2">
    <location>
        <begin position="22"/>
        <end position="217"/>
    </location>
</feature>
<proteinExistence type="predicted"/>
<dbReference type="PANTHER" id="PTHR47618">
    <property type="entry name" value="BIFUNCTIONAL OLIGORIBONUCLEASE AND PAP PHOSPHATASE NRNA"/>
    <property type="match status" value="1"/>
</dbReference>